<dbReference type="AlphaFoldDB" id="A0A2S8FQZ0"/>
<gene>
    <name evidence="1" type="ORF">C5Y83_13720</name>
</gene>
<sequence length="149" mass="16778">MDLAVHWVTLTLFFTATLTAGCRLASSAPDPQWLADFQNANRIAITSNQGQQIIADPNLVARLEGIYRQATWKPYRDTLPGHLGERTIVLLDGHNELRRFNYTGMLWESNSYTEQRTAVLSEGDRKWLESLFAAIPPEDKADLAESSLD</sequence>
<dbReference type="Proteomes" id="UP000238322">
    <property type="component" value="Unassembled WGS sequence"/>
</dbReference>
<evidence type="ECO:0000313" key="1">
    <source>
        <dbReference type="EMBL" id="PQO34567.1"/>
    </source>
</evidence>
<evidence type="ECO:0000313" key="2">
    <source>
        <dbReference type="Proteomes" id="UP000238322"/>
    </source>
</evidence>
<dbReference type="EMBL" id="PUHY01000010">
    <property type="protein sequence ID" value="PQO34567.1"/>
    <property type="molecule type" value="Genomic_DNA"/>
</dbReference>
<organism evidence="1 2">
    <name type="scientific">Blastopirellula marina</name>
    <dbReference type="NCBI Taxonomy" id="124"/>
    <lineage>
        <taxon>Bacteria</taxon>
        <taxon>Pseudomonadati</taxon>
        <taxon>Planctomycetota</taxon>
        <taxon>Planctomycetia</taxon>
        <taxon>Pirellulales</taxon>
        <taxon>Pirellulaceae</taxon>
        <taxon>Blastopirellula</taxon>
    </lineage>
</organism>
<accession>A0A2S8FQZ0</accession>
<proteinExistence type="predicted"/>
<reference evidence="1 2" key="1">
    <citation type="submission" date="2018-02" db="EMBL/GenBank/DDBJ databases">
        <title>Comparative genomes isolates from brazilian mangrove.</title>
        <authorList>
            <person name="Araujo J.E."/>
            <person name="Taketani R.G."/>
            <person name="Silva M.C.P."/>
            <person name="Loureco M.V."/>
            <person name="Andreote F.D."/>
        </authorList>
    </citation>
    <scope>NUCLEOTIDE SEQUENCE [LARGE SCALE GENOMIC DNA]</scope>
    <source>
        <strain evidence="1 2">Hex-1 MGV</strain>
    </source>
</reference>
<protein>
    <submittedName>
        <fullName evidence="1">Uncharacterized protein</fullName>
    </submittedName>
</protein>
<dbReference type="OrthoDB" id="292236at2"/>
<name>A0A2S8FQZ0_9BACT</name>
<comment type="caution">
    <text evidence="1">The sequence shown here is derived from an EMBL/GenBank/DDBJ whole genome shotgun (WGS) entry which is preliminary data.</text>
</comment>